<dbReference type="SMART" id="SM00448">
    <property type="entry name" value="REC"/>
    <property type="match status" value="1"/>
</dbReference>
<dbReference type="GO" id="GO:0005829">
    <property type="term" value="C:cytosol"/>
    <property type="evidence" value="ECO:0007669"/>
    <property type="project" value="TreeGrafter"/>
</dbReference>
<dbReference type="GO" id="GO:0000976">
    <property type="term" value="F:transcription cis-regulatory region binding"/>
    <property type="evidence" value="ECO:0007669"/>
    <property type="project" value="TreeGrafter"/>
</dbReference>
<dbReference type="Gene3D" id="6.10.250.690">
    <property type="match status" value="1"/>
</dbReference>
<evidence type="ECO:0000313" key="10">
    <source>
        <dbReference type="EMBL" id="GGD93671.1"/>
    </source>
</evidence>
<dbReference type="SUPFAM" id="SSF46894">
    <property type="entry name" value="C-terminal effector domain of the bipartite response regulators"/>
    <property type="match status" value="1"/>
</dbReference>
<protein>
    <submittedName>
        <fullName evidence="10">Transcriptional regulatory protein AruR</fullName>
    </submittedName>
</protein>
<dbReference type="EMBL" id="BMIQ01000001">
    <property type="protein sequence ID" value="GGD93671.1"/>
    <property type="molecule type" value="Genomic_DNA"/>
</dbReference>
<dbReference type="RefSeq" id="WP_188907121.1">
    <property type="nucleotide sequence ID" value="NZ_BMIQ01000001.1"/>
</dbReference>
<keyword evidence="2" id="KW-0902">Two-component regulatory system</keyword>
<dbReference type="InterPro" id="IPR016032">
    <property type="entry name" value="Sig_transdc_resp-reg_C-effctor"/>
</dbReference>
<keyword evidence="4 7" id="KW-0238">DNA-binding</keyword>
<dbReference type="GO" id="GO:0006355">
    <property type="term" value="P:regulation of DNA-templated transcription"/>
    <property type="evidence" value="ECO:0007669"/>
    <property type="project" value="InterPro"/>
</dbReference>
<dbReference type="GO" id="GO:0000156">
    <property type="term" value="F:phosphorelay response regulator activity"/>
    <property type="evidence" value="ECO:0007669"/>
    <property type="project" value="TreeGrafter"/>
</dbReference>
<comment type="caution">
    <text evidence="10">The sequence shown here is derived from an EMBL/GenBank/DDBJ whole genome shotgun (WGS) entry which is preliminary data.</text>
</comment>
<feature type="domain" description="OmpR/PhoB-type" evidence="9">
    <location>
        <begin position="134"/>
        <end position="232"/>
    </location>
</feature>
<dbReference type="Pfam" id="PF00072">
    <property type="entry name" value="Response_reg"/>
    <property type="match status" value="1"/>
</dbReference>
<dbReference type="Pfam" id="PF00486">
    <property type="entry name" value="Trans_reg_C"/>
    <property type="match status" value="1"/>
</dbReference>
<dbReference type="GO" id="GO:0032993">
    <property type="term" value="C:protein-DNA complex"/>
    <property type="evidence" value="ECO:0007669"/>
    <property type="project" value="TreeGrafter"/>
</dbReference>
<reference evidence="10" key="1">
    <citation type="journal article" date="2014" name="Int. J. Syst. Evol. Microbiol.">
        <title>Complete genome sequence of Corynebacterium casei LMG S-19264T (=DSM 44701T), isolated from a smear-ripened cheese.</title>
        <authorList>
            <consortium name="US DOE Joint Genome Institute (JGI-PGF)"/>
            <person name="Walter F."/>
            <person name="Albersmeier A."/>
            <person name="Kalinowski J."/>
            <person name="Ruckert C."/>
        </authorList>
    </citation>
    <scope>NUCLEOTIDE SEQUENCE</scope>
    <source>
        <strain evidence="10">CGMCC 1.15367</strain>
    </source>
</reference>
<dbReference type="PANTHER" id="PTHR48111">
    <property type="entry name" value="REGULATOR OF RPOS"/>
    <property type="match status" value="1"/>
</dbReference>
<gene>
    <name evidence="10" type="primary">aruR</name>
    <name evidence="10" type="ORF">GCM10011390_10520</name>
</gene>
<evidence type="ECO:0000256" key="6">
    <source>
        <dbReference type="PROSITE-ProRule" id="PRU00169"/>
    </source>
</evidence>
<dbReference type="AlphaFoldDB" id="A0A917E1S4"/>
<evidence type="ECO:0000313" key="11">
    <source>
        <dbReference type="Proteomes" id="UP000644699"/>
    </source>
</evidence>
<evidence type="ECO:0000256" key="1">
    <source>
        <dbReference type="ARBA" id="ARBA00022553"/>
    </source>
</evidence>
<accession>A0A917E1S4</accession>
<keyword evidence="1 6" id="KW-0597">Phosphoprotein</keyword>
<dbReference type="InterPro" id="IPR001867">
    <property type="entry name" value="OmpR/PhoB-type_DNA-bd"/>
</dbReference>
<reference evidence="10" key="2">
    <citation type="submission" date="2020-09" db="EMBL/GenBank/DDBJ databases">
        <authorList>
            <person name="Sun Q."/>
            <person name="Zhou Y."/>
        </authorList>
    </citation>
    <scope>NUCLEOTIDE SEQUENCE</scope>
    <source>
        <strain evidence="10">CGMCC 1.15367</strain>
    </source>
</reference>
<keyword evidence="5" id="KW-0804">Transcription</keyword>
<organism evidence="10 11">
    <name type="scientific">Aureimonas endophytica</name>
    <dbReference type="NCBI Taxonomy" id="2027858"/>
    <lineage>
        <taxon>Bacteria</taxon>
        <taxon>Pseudomonadati</taxon>
        <taxon>Pseudomonadota</taxon>
        <taxon>Alphaproteobacteria</taxon>
        <taxon>Hyphomicrobiales</taxon>
        <taxon>Aurantimonadaceae</taxon>
        <taxon>Aureimonas</taxon>
    </lineage>
</organism>
<evidence type="ECO:0000259" key="9">
    <source>
        <dbReference type="PROSITE" id="PS51755"/>
    </source>
</evidence>
<proteinExistence type="predicted"/>
<dbReference type="PROSITE" id="PS50110">
    <property type="entry name" value="RESPONSE_REGULATORY"/>
    <property type="match status" value="1"/>
</dbReference>
<dbReference type="SUPFAM" id="SSF52172">
    <property type="entry name" value="CheY-like"/>
    <property type="match status" value="1"/>
</dbReference>
<evidence type="ECO:0000256" key="4">
    <source>
        <dbReference type="ARBA" id="ARBA00023125"/>
    </source>
</evidence>
<evidence type="ECO:0000259" key="8">
    <source>
        <dbReference type="PROSITE" id="PS50110"/>
    </source>
</evidence>
<dbReference type="InterPro" id="IPR036388">
    <property type="entry name" value="WH-like_DNA-bd_sf"/>
</dbReference>
<keyword evidence="11" id="KW-1185">Reference proteome</keyword>
<sequence>MKRPRILVVEDVDVQREAIAEYLARNGFDVTQAPDGNTFRSLAVQVAFDLAIIDLHLPDEDGLNIVRDLRARDRCGIIVLTANDDQTDKIVGLELGADDFLTKPVPLRELLARIRTILRRVSTSQLDAVPPAIPVALQFGNWILDDQQRALRNDTGDRLPLTAAEYILLRELMQKAGVVLDREHLMKAVFHRSWQYEDRSLDVLVTRLRRKLEPTGENERIKAVRGVGYILN</sequence>
<feature type="DNA-binding region" description="OmpR/PhoB-type" evidence="7">
    <location>
        <begin position="134"/>
        <end position="232"/>
    </location>
</feature>
<dbReference type="Proteomes" id="UP000644699">
    <property type="component" value="Unassembled WGS sequence"/>
</dbReference>
<evidence type="ECO:0000256" key="3">
    <source>
        <dbReference type="ARBA" id="ARBA00023015"/>
    </source>
</evidence>
<dbReference type="InterPro" id="IPR039420">
    <property type="entry name" value="WalR-like"/>
</dbReference>
<feature type="modified residue" description="4-aspartylphosphate" evidence="6">
    <location>
        <position position="54"/>
    </location>
</feature>
<dbReference type="InterPro" id="IPR011006">
    <property type="entry name" value="CheY-like_superfamily"/>
</dbReference>
<dbReference type="Gene3D" id="1.10.10.10">
    <property type="entry name" value="Winged helix-like DNA-binding domain superfamily/Winged helix DNA-binding domain"/>
    <property type="match status" value="1"/>
</dbReference>
<dbReference type="PROSITE" id="PS51755">
    <property type="entry name" value="OMPR_PHOB"/>
    <property type="match status" value="1"/>
</dbReference>
<dbReference type="PANTHER" id="PTHR48111:SF4">
    <property type="entry name" value="DNA-BINDING DUAL TRANSCRIPTIONAL REGULATOR OMPR"/>
    <property type="match status" value="1"/>
</dbReference>
<name>A0A917E1S4_9HYPH</name>
<dbReference type="InterPro" id="IPR001789">
    <property type="entry name" value="Sig_transdc_resp-reg_receiver"/>
</dbReference>
<evidence type="ECO:0000256" key="5">
    <source>
        <dbReference type="ARBA" id="ARBA00023163"/>
    </source>
</evidence>
<evidence type="ECO:0000256" key="2">
    <source>
        <dbReference type="ARBA" id="ARBA00023012"/>
    </source>
</evidence>
<dbReference type="Gene3D" id="3.40.50.2300">
    <property type="match status" value="1"/>
</dbReference>
<evidence type="ECO:0000256" key="7">
    <source>
        <dbReference type="PROSITE-ProRule" id="PRU01091"/>
    </source>
</evidence>
<dbReference type="SMART" id="SM00862">
    <property type="entry name" value="Trans_reg_C"/>
    <property type="match status" value="1"/>
</dbReference>
<feature type="domain" description="Response regulatory" evidence="8">
    <location>
        <begin position="5"/>
        <end position="118"/>
    </location>
</feature>
<dbReference type="CDD" id="cd00383">
    <property type="entry name" value="trans_reg_C"/>
    <property type="match status" value="1"/>
</dbReference>
<keyword evidence="3" id="KW-0805">Transcription regulation</keyword>